<dbReference type="CDD" id="cd06261">
    <property type="entry name" value="TM_PBP2"/>
    <property type="match status" value="1"/>
</dbReference>
<keyword evidence="6 7" id="KW-0472">Membrane</keyword>
<evidence type="ECO:0000256" key="4">
    <source>
        <dbReference type="ARBA" id="ARBA00022692"/>
    </source>
</evidence>
<evidence type="ECO:0000256" key="6">
    <source>
        <dbReference type="ARBA" id="ARBA00023136"/>
    </source>
</evidence>
<evidence type="ECO:0000256" key="2">
    <source>
        <dbReference type="ARBA" id="ARBA00022448"/>
    </source>
</evidence>
<dbReference type="Gene3D" id="1.10.3720.10">
    <property type="entry name" value="MetI-like"/>
    <property type="match status" value="1"/>
</dbReference>
<evidence type="ECO:0000256" key="3">
    <source>
        <dbReference type="ARBA" id="ARBA00022475"/>
    </source>
</evidence>
<dbReference type="EMBL" id="QUWK01000003">
    <property type="protein sequence ID" value="RFU95591.1"/>
    <property type="molecule type" value="Genomic_DNA"/>
</dbReference>
<keyword evidence="4 7" id="KW-0812">Transmembrane</keyword>
<protein>
    <submittedName>
        <fullName evidence="9">Sugar ABC transporter permease</fullName>
    </submittedName>
</protein>
<dbReference type="SUPFAM" id="SSF161098">
    <property type="entry name" value="MetI-like"/>
    <property type="match status" value="1"/>
</dbReference>
<dbReference type="AlphaFoldDB" id="A0A372MIJ2"/>
<evidence type="ECO:0000313" key="9">
    <source>
        <dbReference type="EMBL" id="RFU95591.1"/>
    </source>
</evidence>
<feature type="transmembrane region" description="Helical" evidence="7">
    <location>
        <begin position="262"/>
        <end position="286"/>
    </location>
</feature>
<dbReference type="InterPro" id="IPR051393">
    <property type="entry name" value="ABC_transporter_permease"/>
</dbReference>
<dbReference type="InterPro" id="IPR000515">
    <property type="entry name" value="MetI-like"/>
</dbReference>
<dbReference type="PANTHER" id="PTHR30193">
    <property type="entry name" value="ABC TRANSPORTER PERMEASE PROTEIN"/>
    <property type="match status" value="1"/>
</dbReference>
<evidence type="ECO:0000256" key="7">
    <source>
        <dbReference type="RuleBase" id="RU363032"/>
    </source>
</evidence>
<sequence>MTYAQQKHMSYWILVLPGILVFASIIIFPVLFSFSLSFTTWNGYGMPTFAGLENYRTIISDPVFLHSLRNNLLIVVISVFGQIPLGFLLAYLLHRSMVRHGNFFQTMIFLPITISPVVVALLWNQIFSSSGMVVALVRSFTDNPQYVIRIFEDQQLAIVPILFVLLWMHTGTYMIIYYANLQKMTPSVLEAAQIDGASENQMLMRIILPSMIGTIATTAIFAISGSLKAFDLIYAMTGGGPAHFTEVIAIYMYVNTFKYYKYGFGSAASIIIVLLAVGLIMLLQYFSRRLERRFE</sequence>
<organism evidence="9 10">
    <name type="scientific">Sphaerochaeta halotolerans</name>
    <dbReference type="NCBI Taxonomy" id="2293840"/>
    <lineage>
        <taxon>Bacteria</taxon>
        <taxon>Pseudomonadati</taxon>
        <taxon>Spirochaetota</taxon>
        <taxon>Spirochaetia</taxon>
        <taxon>Spirochaetales</taxon>
        <taxon>Sphaerochaetaceae</taxon>
        <taxon>Sphaerochaeta</taxon>
    </lineage>
</organism>
<feature type="domain" description="ABC transmembrane type-1" evidence="8">
    <location>
        <begin position="68"/>
        <end position="283"/>
    </location>
</feature>
<feature type="transmembrane region" description="Helical" evidence="7">
    <location>
        <begin position="72"/>
        <end position="93"/>
    </location>
</feature>
<feature type="transmembrane region" description="Helical" evidence="7">
    <location>
        <begin position="202"/>
        <end position="223"/>
    </location>
</feature>
<feature type="transmembrane region" description="Helical" evidence="7">
    <location>
        <begin position="157"/>
        <end position="181"/>
    </location>
</feature>
<proteinExistence type="inferred from homology"/>
<keyword evidence="10" id="KW-1185">Reference proteome</keyword>
<dbReference type="PANTHER" id="PTHR30193:SF37">
    <property type="entry name" value="INNER MEMBRANE ABC TRANSPORTER PERMEASE PROTEIN YCJO"/>
    <property type="match status" value="1"/>
</dbReference>
<dbReference type="Pfam" id="PF00528">
    <property type="entry name" value="BPD_transp_1"/>
    <property type="match status" value="1"/>
</dbReference>
<keyword evidence="5 7" id="KW-1133">Transmembrane helix</keyword>
<gene>
    <name evidence="9" type="ORF">DYP60_03705</name>
</gene>
<evidence type="ECO:0000256" key="1">
    <source>
        <dbReference type="ARBA" id="ARBA00004651"/>
    </source>
</evidence>
<keyword evidence="2 7" id="KW-0813">Transport</keyword>
<evidence type="ECO:0000256" key="5">
    <source>
        <dbReference type="ARBA" id="ARBA00022989"/>
    </source>
</evidence>
<dbReference type="Proteomes" id="UP000264002">
    <property type="component" value="Unassembled WGS sequence"/>
</dbReference>
<comment type="caution">
    <text evidence="9">The sequence shown here is derived from an EMBL/GenBank/DDBJ whole genome shotgun (WGS) entry which is preliminary data.</text>
</comment>
<dbReference type="InterPro" id="IPR035906">
    <property type="entry name" value="MetI-like_sf"/>
</dbReference>
<name>A0A372MIJ2_9SPIR</name>
<keyword evidence="3" id="KW-1003">Cell membrane</keyword>
<reference evidence="9 10" key="2">
    <citation type="submission" date="2018-09" db="EMBL/GenBank/DDBJ databases">
        <title>Genome of Sphaerochaeta halotolerans strain 4-11.</title>
        <authorList>
            <person name="Nazina T.N."/>
            <person name="Sokolova D.S."/>
        </authorList>
    </citation>
    <scope>NUCLEOTIDE SEQUENCE [LARGE SCALE GENOMIC DNA]</scope>
    <source>
        <strain evidence="9 10">4-11</strain>
    </source>
</reference>
<evidence type="ECO:0000259" key="8">
    <source>
        <dbReference type="PROSITE" id="PS50928"/>
    </source>
</evidence>
<dbReference type="GO" id="GO:0055085">
    <property type="term" value="P:transmembrane transport"/>
    <property type="evidence" value="ECO:0007669"/>
    <property type="project" value="InterPro"/>
</dbReference>
<reference evidence="10" key="1">
    <citation type="submission" date="2018-08" db="EMBL/GenBank/DDBJ databases">
        <authorList>
            <person name="Grouzdev D.S."/>
            <person name="Krutkina M.S."/>
        </authorList>
    </citation>
    <scope>NUCLEOTIDE SEQUENCE [LARGE SCALE GENOMIC DNA]</scope>
    <source>
        <strain evidence="10">4-11</strain>
    </source>
</reference>
<comment type="subcellular location">
    <subcellularLocation>
        <location evidence="1 7">Cell membrane</location>
        <topology evidence="1 7">Multi-pass membrane protein</topology>
    </subcellularLocation>
</comment>
<dbReference type="RefSeq" id="WP_117329539.1">
    <property type="nucleotide sequence ID" value="NZ_QUWK01000003.1"/>
</dbReference>
<comment type="similarity">
    <text evidence="7">Belongs to the binding-protein-dependent transport system permease family.</text>
</comment>
<dbReference type="PROSITE" id="PS50928">
    <property type="entry name" value="ABC_TM1"/>
    <property type="match status" value="1"/>
</dbReference>
<accession>A0A372MIJ2</accession>
<evidence type="ECO:0000313" key="10">
    <source>
        <dbReference type="Proteomes" id="UP000264002"/>
    </source>
</evidence>
<feature type="transmembrane region" description="Helical" evidence="7">
    <location>
        <begin position="12"/>
        <end position="36"/>
    </location>
</feature>
<dbReference type="GO" id="GO:0005886">
    <property type="term" value="C:plasma membrane"/>
    <property type="evidence" value="ECO:0007669"/>
    <property type="project" value="UniProtKB-SubCell"/>
</dbReference>